<feature type="signal peptide" evidence="1">
    <location>
        <begin position="1"/>
        <end position="21"/>
    </location>
</feature>
<dbReference type="Proteomes" id="UP000886891">
    <property type="component" value="Unassembled WGS sequence"/>
</dbReference>
<evidence type="ECO:0000313" key="2">
    <source>
        <dbReference type="EMBL" id="HIV00377.1"/>
    </source>
</evidence>
<evidence type="ECO:0000256" key="1">
    <source>
        <dbReference type="SAM" id="SignalP"/>
    </source>
</evidence>
<reference evidence="2" key="2">
    <citation type="journal article" date="2021" name="PeerJ">
        <title>Extensive microbial diversity within the chicken gut microbiome revealed by metagenomics and culture.</title>
        <authorList>
            <person name="Gilroy R."/>
            <person name="Ravi A."/>
            <person name="Getino M."/>
            <person name="Pursley I."/>
            <person name="Horton D.L."/>
            <person name="Alikhan N.F."/>
            <person name="Baker D."/>
            <person name="Gharbi K."/>
            <person name="Hall N."/>
            <person name="Watson M."/>
            <person name="Adriaenssens E.M."/>
            <person name="Foster-Nyarko E."/>
            <person name="Jarju S."/>
            <person name="Secka A."/>
            <person name="Antonio M."/>
            <person name="Oren A."/>
            <person name="Chaudhuri R.R."/>
            <person name="La Ragione R."/>
            <person name="Hildebrand F."/>
            <person name="Pallen M.J."/>
        </authorList>
    </citation>
    <scope>NUCLEOTIDE SEQUENCE</scope>
    <source>
        <strain evidence="2">23406</strain>
    </source>
</reference>
<dbReference type="EMBL" id="DVOH01000035">
    <property type="protein sequence ID" value="HIV00377.1"/>
    <property type="molecule type" value="Genomic_DNA"/>
</dbReference>
<comment type="caution">
    <text evidence="2">The sequence shown here is derived from an EMBL/GenBank/DDBJ whole genome shotgun (WGS) entry which is preliminary data.</text>
</comment>
<protein>
    <recommendedName>
        <fullName evidence="4">Lipoprotein</fullName>
    </recommendedName>
</protein>
<keyword evidence="1" id="KW-0732">Signal</keyword>
<evidence type="ECO:0008006" key="4">
    <source>
        <dbReference type="Google" id="ProtNLM"/>
    </source>
</evidence>
<accession>A0A9D1NC40</accession>
<evidence type="ECO:0000313" key="3">
    <source>
        <dbReference type="Proteomes" id="UP000886891"/>
    </source>
</evidence>
<reference evidence="2" key="1">
    <citation type="submission" date="2020-10" db="EMBL/GenBank/DDBJ databases">
        <authorList>
            <person name="Gilroy R."/>
        </authorList>
    </citation>
    <scope>NUCLEOTIDE SEQUENCE</scope>
    <source>
        <strain evidence="2">23406</strain>
    </source>
</reference>
<dbReference type="AlphaFoldDB" id="A0A9D1NC40"/>
<gene>
    <name evidence="2" type="ORF">IAB14_04630</name>
</gene>
<feature type="chain" id="PRO_5038736224" description="Lipoprotein" evidence="1">
    <location>
        <begin position="22"/>
        <end position="160"/>
    </location>
</feature>
<dbReference type="PROSITE" id="PS51257">
    <property type="entry name" value="PROKAR_LIPOPROTEIN"/>
    <property type="match status" value="1"/>
</dbReference>
<sequence length="160" mass="17146">MKHFVTGIAIALLAVATVFVAACGGQKTTDPVEQADAGWKEATEGTFRMPYEIVDTSAIGKLMIGANCADYVEIRKSQGTYTLVYFCKPGILGSIEILQDDKTFAGSATAEGDFEGYAFRTDQATIENKIRLRCVVVPMDKTVEFAIVIDTAGVTEGESA</sequence>
<name>A0A9D1NC40_9FIRM</name>
<organism evidence="2 3">
    <name type="scientific">Candidatus Stercoripulliclostridium merdipullorum</name>
    <dbReference type="NCBI Taxonomy" id="2840952"/>
    <lineage>
        <taxon>Bacteria</taxon>
        <taxon>Bacillati</taxon>
        <taxon>Bacillota</taxon>
        <taxon>Clostridia</taxon>
        <taxon>Eubacteriales</taxon>
        <taxon>Candidatus Stercoripulliclostridium</taxon>
    </lineage>
</organism>
<proteinExistence type="predicted"/>